<keyword evidence="2" id="KW-0564">Palmitate</keyword>
<protein>
    <submittedName>
        <fullName evidence="4">Efflux transporter outer membrane subunit</fullName>
    </submittedName>
</protein>
<gene>
    <name evidence="4" type="ORF">V3H18_09680</name>
</gene>
<accession>A0ABU7XID7</accession>
<dbReference type="Proteomes" id="UP001350748">
    <property type="component" value="Unassembled WGS sequence"/>
</dbReference>
<keyword evidence="2" id="KW-1134">Transmembrane beta strand</keyword>
<dbReference type="Gene3D" id="2.20.200.10">
    <property type="entry name" value="Outer membrane efflux proteins (OEP)"/>
    <property type="match status" value="1"/>
</dbReference>
<organism evidence="4 5">
    <name type="scientific">Methylocystis borbori</name>
    <dbReference type="NCBI Taxonomy" id="3118750"/>
    <lineage>
        <taxon>Bacteria</taxon>
        <taxon>Pseudomonadati</taxon>
        <taxon>Pseudomonadota</taxon>
        <taxon>Alphaproteobacteria</taxon>
        <taxon>Hyphomicrobiales</taxon>
        <taxon>Methylocystaceae</taxon>
        <taxon>Methylocystis</taxon>
    </lineage>
</organism>
<evidence type="ECO:0000256" key="3">
    <source>
        <dbReference type="SAM" id="MobiDB-lite"/>
    </source>
</evidence>
<dbReference type="EMBL" id="JAZHYN010000024">
    <property type="protein sequence ID" value="MEF3366802.1"/>
    <property type="molecule type" value="Genomic_DNA"/>
</dbReference>
<comment type="subcellular location">
    <subcellularLocation>
        <location evidence="2">Cell membrane</location>
        <topology evidence="2">Lipid-anchor</topology>
    </subcellularLocation>
</comment>
<evidence type="ECO:0000256" key="1">
    <source>
        <dbReference type="ARBA" id="ARBA00007613"/>
    </source>
</evidence>
<reference evidence="4 5" key="1">
    <citation type="submission" date="2024-02" db="EMBL/GenBank/DDBJ databases">
        <authorList>
            <person name="Grouzdev D."/>
        </authorList>
    </citation>
    <scope>NUCLEOTIDE SEQUENCE [LARGE SCALE GENOMIC DNA]</scope>
    <source>
        <strain evidence="4 5">9N</strain>
    </source>
</reference>
<evidence type="ECO:0000256" key="2">
    <source>
        <dbReference type="RuleBase" id="RU362097"/>
    </source>
</evidence>
<comment type="caution">
    <text evidence="4">The sequence shown here is derived from an EMBL/GenBank/DDBJ whole genome shotgun (WGS) entry which is preliminary data.</text>
</comment>
<feature type="region of interest" description="Disordered" evidence="3">
    <location>
        <begin position="121"/>
        <end position="155"/>
    </location>
</feature>
<evidence type="ECO:0000313" key="4">
    <source>
        <dbReference type="EMBL" id="MEF3366802.1"/>
    </source>
</evidence>
<dbReference type="Pfam" id="PF02321">
    <property type="entry name" value="OEP"/>
    <property type="match status" value="2"/>
</dbReference>
<feature type="chain" id="PRO_5045003918" evidence="2">
    <location>
        <begin position="18"/>
        <end position="524"/>
    </location>
</feature>
<proteinExistence type="inferred from homology"/>
<dbReference type="PANTHER" id="PTHR30203:SF33">
    <property type="entry name" value="BLR4455 PROTEIN"/>
    <property type="match status" value="1"/>
</dbReference>
<feature type="compositionally biased region" description="Low complexity" evidence="3">
    <location>
        <begin position="129"/>
        <end position="155"/>
    </location>
</feature>
<dbReference type="SUPFAM" id="SSF56954">
    <property type="entry name" value="Outer membrane efflux proteins (OEP)"/>
    <property type="match status" value="1"/>
</dbReference>
<feature type="region of interest" description="Disordered" evidence="3">
    <location>
        <begin position="39"/>
        <end position="58"/>
    </location>
</feature>
<dbReference type="PANTHER" id="PTHR30203">
    <property type="entry name" value="OUTER MEMBRANE CATION EFFLUX PROTEIN"/>
    <property type="match status" value="1"/>
</dbReference>
<keyword evidence="2" id="KW-0449">Lipoprotein</keyword>
<keyword evidence="2" id="KW-0732">Signal</keyword>
<dbReference type="InterPro" id="IPR010131">
    <property type="entry name" value="MdtP/NodT-like"/>
</dbReference>
<sequence>MTASALFRLFQSPALLAACCGAPVLSGCDLEWNKPDISAPPPARFREAKPQPEPPIPSGRDFAVKFGSKELTKLVERAVDDNLDLAAAVARIEQADAQSRVSSSAMWPSISMTDIVRTTRTPGTTINVGSASSGFNAATTSSSSSSSSTSSLTSSGFRPRNFGFFQLGLTASYEIDFWGKNEDASKAARMLSNASRFDRDVVEISTVAATLNAYFQVLTAQDRLAIANQNVAIAQRVYDAVAARLEVGTATVLDTSQQESVLAQERATIPPLEQTLRQTRNTLAVLIGERPENVNVKGGSLTRLTFPRVAPGLPSEVLLRRPDVAAAEARLASFEFSVLQARAAFFPSVTLTGLHGFQSALLSTLVMRPDAIAYQVAGTLTQPIFDGYNLQGQYELQKSRYAEQAALYRKQILTALSDTENALIAVKETERQVKLQGDAVAAARRALEAAEVRLAEGTIDIVTMSTTETTFFQAQDQLALARLAHFQAATSLYQALGGGWSPTTRELEIARANAVYETDKGPWP</sequence>
<name>A0ABU7XID7_9HYPH</name>
<keyword evidence="5" id="KW-1185">Reference proteome</keyword>
<keyword evidence="2" id="KW-0812">Transmembrane</keyword>
<dbReference type="InterPro" id="IPR003423">
    <property type="entry name" value="OMP_efflux"/>
</dbReference>
<comment type="similarity">
    <text evidence="1 2">Belongs to the outer membrane factor (OMF) (TC 1.B.17) family.</text>
</comment>
<evidence type="ECO:0000313" key="5">
    <source>
        <dbReference type="Proteomes" id="UP001350748"/>
    </source>
</evidence>
<keyword evidence="2" id="KW-0472">Membrane</keyword>
<dbReference type="NCBIfam" id="TIGR01845">
    <property type="entry name" value="outer_NodT"/>
    <property type="match status" value="1"/>
</dbReference>
<dbReference type="Gene3D" id="1.20.1600.10">
    <property type="entry name" value="Outer membrane efflux proteins (OEP)"/>
    <property type="match status" value="1"/>
</dbReference>
<feature type="signal peptide" evidence="2">
    <location>
        <begin position="1"/>
        <end position="17"/>
    </location>
</feature>
<dbReference type="RefSeq" id="WP_332081822.1">
    <property type="nucleotide sequence ID" value="NZ_JAZHYN010000024.1"/>
</dbReference>